<reference evidence="1" key="1">
    <citation type="journal article" date="2020" name="mSystems">
        <title>Genome- and Community-Level Interaction Insights into Carbon Utilization and Element Cycling Functions of Hydrothermarchaeota in Hydrothermal Sediment.</title>
        <authorList>
            <person name="Zhou Z."/>
            <person name="Liu Y."/>
            <person name="Xu W."/>
            <person name="Pan J."/>
            <person name="Luo Z.H."/>
            <person name="Li M."/>
        </authorList>
    </citation>
    <scope>NUCLEOTIDE SEQUENCE [LARGE SCALE GENOMIC DNA]</scope>
    <source>
        <strain evidence="1">HyVt-501</strain>
    </source>
</reference>
<dbReference type="AlphaFoldDB" id="A0A7C5Q4L0"/>
<proteinExistence type="predicted"/>
<accession>A0A7C5Q4L0</accession>
<dbReference type="EMBL" id="DRNB01000159">
    <property type="protein sequence ID" value="HHJ64117.1"/>
    <property type="molecule type" value="Genomic_DNA"/>
</dbReference>
<gene>
    <name evidence="1" type="ORF">ENJ61_04340</name>
</gene>
<comment type="caution">
    <text evidence="1">The sequence shown here is derived from an EMBL/GenBank/DDBJ whole genome shotgun (WGS) entry which is preliminary data.</text>
</comment>
<dbReference type="Proteomes" id="UP000885792">
    <property type="component" value="Unassembled WGS sequence"/>
</dbReference>
<protein>
    <submittedName>
        <fullName evidence="1">Uncharacterized protein</fullName>
    </submittedName>
</protein>
<sequence length="95" mass="11292">MNGFDLEVDLRRMLASARLRLAGYEDVVEDLEKEELEHDLKEYREILEREVAPVVRRALLARDEKLLLLARQIEEVYERILELIKEKLADERSGR</sequence>
<name>A0A7C5Q4L0_AQUAO</name>
<evidence type="ECO:0000313" key="1">
    <source>
        <dbReference type="EMBL" id="HHJ64117.1"/>
    </source>
</evidence>
<organism evidence="1">
    <name type="scientific">Aquifex aeolicus</name>
    <dbReference type="NCBI Taxonomy" id="63363"/>
    <lineage>
        <taxon>Bacteria</taxon>
        <taxon>Pseudomonadati</taxon>
        <taxon>Aquificota</taxon>
        <taxon>Aquificia</taxon>
        <taxon>Aquificales</taxon>
        <taxon>Aquificaceae</taxon>
        <taxon>Aquifex</taxon>
    </lineage>
</organism>